<feature type="region of interest" description="Disordered" evidence="1">
    <location>
        <begin position="124"/>
        <end position="234"/>
    </location>
</feature>
<feature type="region of interest" description="Disordered" evidence="1">
    <location>
        <begin position="10"/>
        <end position="74"/>
    </location>
</feature>
<feature type="compositionally biased region" description="Low complexity" evidence="1">
    <location>
        <begin position="834"/>
        <end position="853"/>
    </location>
</feature>
<feature type="transmembrane region" description="Helical" evidence="2">
    <location>
        <begin position="420"/>
        <end position="443"/>
    </location>
</feature>
<proteinExistence type="predicted"/>
<feature type="compositionally biased region" description="Basic residues" evidence="1">
    <location>
        <begin position="53"/>
        <end position="69"/>
    </location>
</feature>
<feature type="compositionally biased region" description="Polar residues" evidence="1">
    <location>
        <begin position="623"/>
        <end position="640"/>
    </location>
</feature>
<protein>
    <submittedName>
        <fullName evidence="3">Uncharacterized protein</fullName>
    </submittedName>
</protein>
<feature type="compositionally biased region" description="Low complexity" evidence="1">
    <location>
        <begin position="218"/>
        <end position="229"/>
    </location>
</feature>
<dbReference type="Proteomes" id="UP000041254">
    <property type="component" value="Unassembled WGS sequence"/>
</dbReference>
<feature type="transmembrane region" description="Helical" evidence="2">
    <location>
        <begin position="753"/>
        <end position="772"/>
    </location>
</feature>
<organism evidence="3 4">
    <name type="scientific">Vitrella brassicaformis (strain CCMP3155)</name>
    <dbReference type="NCBI Taxonomy" id="1169540"/>
    <lineage>
        <taxon>Eukaryota</taxon>
        <taxon>Sar</taxon>
        <taxon>Alveolata</taxon>
        <taxon>Colpodellida</taxon>
        <taxon>Vitrellaceae</taxon>
        <taxon>Vitrella</taxon>
    </lineage>
</organism>
<feature type="transmembrane region" description="Helical" evidence="2">
    <location>
        <begin position="727"/>
        <end position="747"/>
    </location>
</feature>
<keyword evidence="2" id="KW-0472">Membrane</keyword>
<dbReference type="VEuPathDB" id="CryptoDB:Vbra_3002"/>
<feature type="region of interest" description="Disordered" evidence="1">
    <location>
        <begin position="788"/>
        <end position="865"/>
    </location>
</feature>
<feature type="compositionally biased region" description="Basic residues" evidence="1">
    <location>
        <begin position="788"/>
        <end position="800"/>
    </location>
</feature>
<feature type="region of interest" description="Disordered" evidence="1">
    <location>
        <begin position="515"/>
        <end position="641"/>
    </location>
</feature>
<gene>
    <name evidence="3" type="ORF">Vbra_3002</name>
</gene>
<evidence type="ECO:0000256" key="2">
    <source>
        <dbReference type="SAM" id="Phobius"/>
    </source>
</evidence>
<keyword evidence="2" id="KW-1133">Transmembrane helix</keyword>
<dbReference type="InParanoid" id="A0A0G4EPI7"/>
<evidence type="ECO:0000313" key="4">
    <source>
        <dbReference type="Proteomes" id="UP000041254"/>
    </source>
</evidence>
<feature type="compositionally biased region" description="Low complexity" evidence="1">
    <location>
        <begin position="186"/>
        <end position="206"/>
    </location>
</feature>
<dbReference type="AlphaFoldDB" id="A0A0G4EPI7"/>
<dbReference type="EMBL" id="CDMY01000279">
    <property type="protein sequence ID" value="CEL99381.1"/>
    <property type="molecule type" value="Genomic_DNA"/>
</dbReference>
<name>A0A0G4EPI7_VITBC</name>
<evidence type="ECO:0000256" key="1">
    <source>
        <dbReference type="SAM" id="MobiDB-lite"/>
    </source>
</evidence>
<feature type="region of interest" description="Disordered" evidence="1">
    <location>
        <begin position="367"/>
        <end position="395"/>
    </location>
</feature>
<sequence length="988" mass="107531">MQLASGFLRRVKQRIGTRNPPDADKDGHGQPEGGTATTRKGLFASRFLPRGLREKRRRRSLRAHHHHQSRPANGTLTVRVIAGIGLAAEEPCLVLQVEGNECRLEKPRRDSNVVQFTAARAPKGGSVNITYQPGASPVAKEDTDGGAQDKTQKPDDGGRTAAQDLKQQPLPLVDVSGGTQPPPAPGTTEPSAADTAAAERAPAARPNKPPAPVPDTQSGSSTHSTGIISEPPPLPHLSVSFKVADMTSDLHLLLYEDKYVRREILVGRVIIPLVWFVSPTGLLGWRVLRVEVFPPTKQTESDPDELFEPGIMNCPGTAMVRPRKPLGVIQLAMKMSFDDRDGASESGGLSRFIDCSVLRMYTAVPPRRHKNAPIDGMQGDEDGDQMPPTHADSGNEEDDVTWLFHRHLWRRNFERLRRALTLPTLLQVILTTPVALIAAAALMAWTCLKAQPYHIPLEIFGLVLFNGVLTHYLVMPPTPSTLLAAKYDRAAARDGESCSLPLPCSVPWTASIEGLPAQTPSGVKTATPRESGGPQQGRHQTGGKAAGGARSVEAEKRAAASLRNRRGGAGGADMVAQSPTVSEASLPPAPSISPRCEPEKDSRSSRQEGGAKEKDKEKEKDNTATAVNDQPAEASQQATGNVVERVDDEDISHMIPPHFRLLWPTKYIVWESEIDSAANPEAGMRPWERIRAFAGRVSNIQRQIGLWARFFERWSNALSFADSTVSLYCYLTLAVICVTLSIAFAVLPTRLVLLVLGECAIFGFYFGWWAAYTRRMARIRSRVRARQLMKTTRSHKHKQAKAKEQQQQQPKAPTATPPPEATTSKKAPTDEETTTTTTTATTATSSTRAAVSSDAQPPSSCDVDTLSVDNVTVPAEDIDNETLQEGNGANEMDECLSGSSESDQETLEGDIEGDMMMDDQGGLGMGDLPRSKESSQQLVGLLGHWRRALIRRINHTRAQVVNFLLRIPDEEIVAHRFIAASALRMDAG</sequence>
<reference evidence="3 4" key="1">
    <citation type="submission" date="2014-11" db="EMBL/GenBank/DDBJ databases">
        <authorList>
            <person name="Zhu J."/>
            <person name="Qi W."/>
            <person name="Song R."/>
        </authorList>
    </citation>
    <scope>NUCLEOTIDE SEQUENCE [LARGE SCALE GENOMIC DNA]</scope>
</reference>
<feature type="compositionally biased region" description="Low complexity" evidence="1">
    <location>
        <begin position="805"/>
        <end position="814"/>
    </location>
</feature>
<keyword evidence="2" id="KW-0812">Transmembrane</keyword>
<evidence type="ECO:0000313" key="3">
    <source>
        <dbReference type="EMBL" id="CEL99381.1"/>
    </source>
</evidence>
<feature type="transmembrane region" description="Helical" evidence="2">
    <location>
        <begin position="455"/>
        <end position="474"/>
    </location>
</feature>
<accession>A0A0G4EPI7</accession>
<feature type="compositionally biased region" description="Basic and acidic residues" evidence="1">
    <location>
        <begin position="596"/>
        <end position="622"/>
    </location>
</feature>
<keyword evidence="4" id="KW-1185">Reference proteome</keyword>
<feature type="region of interest" description="Disordered" evidence="1">
    <location>
        <begin position="879"/>
        <end position="905"/>
    </location>
</feature>